<evidence type="ECO:0000256" key="1">
    <source>
        <dbReference type="SAM" id="MobiDB-lite"/>
    </source>
</evidence>
<reference evidence="2 3" key="1">
    <citation type="journal article" date="2013" name="Genome Biol.">
        <title>The genome sequence of the most widely cultivated cacao type and its use to identify candidate genes regulating pod color.</title>
        <authorList>
            <person name="Motamayor J.C."/>
            <person name="Mockaitis K."/>
            <person name="Schmutz J."/>
            <person name="Haiminen N."/>
            <person name="Iii D.L."/>
            <person name="Cornejo O."/>
            <person name="Findley S.D."/>
            <person name="Zheng P."/>
            <person name="Utro F."/>
            <person name="Royaert S."/>
            <person name="Saski C."/>
            <person name="Jenkins J."/>
            <person name="Podicheti R."/>
            <person name="Zhao M."/>
            <person name="Scheffler B.E."/>
            <person name="Stack J.C."/>
            <person name="Feltus F.A."/>
            <person name="Mustiga G.M."/>
            <person name="Amores F."/>
            <person name="Phillips W."/>
            <person name="Marelli J.P."/>
            <person name="May G.D."/>
            <person name="Shapiro H."/>
            <person name="Ma J."/>
            <person name="Bustamante C.D."/>
            <person name="Schnell R.J."/>
            <person name="Main D."/>
            <person name="Gilbert D."/>
            <person name="Parida L."/>
            <person name="Kuhn D.N."/>
        </authorList>
    </citation>
    <scope>NUCLEOTIDE SEQUENCE [LARGE SCALE GENOMIC DNA]</scope>
    <source>
        <strain evidence="3">cv. Matina 1-6</strain>
    </source>
</reference>
<feature type="compositionally biased region" description="Polar residues" evidence="1">
    <location>
        <begin position="14"/>
        <end position="23"/>
    </location>
</feature>
<accession>A0A061ERP3</accession>
<dbReference type="AlphaFoldDB" id="A0A061ERP3"/>
<name>A0A061ERP3_THECC</name>
<proteinExistence type="predicted"/>
<gene>
    <name evidence="2" type="ORF">TCM_021798</name>
</gene>
<organism evidence="2 3">
    <name type="scientific">Theobroma cacao</name>
    <name type="common">Cacao</name>
    <name type="synonym">Cocoa</name>
    <dbReference type="NCBI Taxonomy" id="3641"/>
    <lineage>
        <taxon>Eukaryota</taxon>
        <taxon>Viridiplantae</taxon>
        <taxon>Streptophyta</taxon>
        <taxon>Embryophyta</taxon>
        <taxon>Tracheophyta</taxon>
        <taxon>Spermatophyta</taxon>
        <taxon>Magnoliopsida</taxon>
        <taxon>eudicotyledons</taxon>
        <taxon>Gunneridae</taxon>
        <taxon>Pentapetalae</taxon>
        <taxon>rosids</taxon>
        <taxon>malvids</taxon>
        <taxon>Malvales</taxon>
        <taxon>Malvaceae</taxon>
        <taxon>Byttnerioideae</taxon>
        <taxon>Theobroma</taxon>
    </lineage>
</organism>
<protein>
    <submittedName>
        <fullName evidence="2">Uncharacterized protein</fullName>
    </submittedName>
</protein>
<dbReference type="EMBL" id="CM001883">
    <property type="protein sequence ID" value="EOY07338.1"/>
    <property type="molecule type" value="Genomic_DNA"/>
</dbReference>
<dbReference type="Proteomes" id="UP000026915">
    <property type="component" value="Chromosome 5"/>
</dbReference>
<feature type="region of interest" description="Disordered" evidence="1">
    <location>
        <begin position="1"/>
        <end position="24"/>
    </location>
</feature>
<dbReference type="HOGENOM" id="CLU_2610853_0_0_1"/>
<dbReference type="InParanoid" id="A0A061ERP3"/>
<sequence>MNFHKLPGMKHSLQGYQQQQNQDPRVVEAIPQLETPLLPHKTSPHLQEQFIQYHMAFTSNTEETRISFLHQPQANSELL</sequence>
<keyword evidence="3" id="KW-1185">Reference proteome</keyword>
<evidence type="ECO:0000313" key="2">
    <source>
        <dbReference type="EMBL" id="EOY07338.1"/>
    </source>
</evidence>
<evidence type="ECO:0000313" key="3">
    <source>
        <dbReference type="Proteomes" id="UP000026915"/>
    </source>
</evidence>
<dbReference type="Gramene" id="EOY07338">
    <property type="protein sequence ID" value="EOY07338"/>
    <property type="gene ID" value="TCM_021798"/>
</dbReference>